<protein>
    <recommendedName>
        <fullName evidence="3">Glycosyltransferase</fullName>
    </recommendedName>
</protein>
<dbReference type="RefSeq" id="WP_107013672.1">
    <property type="nucleotide sequence ID" value="NZ_CP028136.1"/>
</dbReference>
<dbReference type="OrthoDB" id="9771846at2"/>
<dbReference type="Gene3D" id="3.40.50.2000">
    <property type="entry name" value="Glycogen Phosphorylase B"/>
    <property type="match status" value="1"/>
</dbReference>
<dbReference type="SUPFAM" id="SSF53756">
    <property type="entry name" value="UDP-Glycosyltransferase/glycogen phosphorylase"/>
    <property type="match status" value="1"/>
</dbReference>
<gene>
    <name evidence="1" type="ORF">C7S20_17440</name>
</gene>
<evidence type="ECO:0000313" key="2">
    <source>
        <dbReference type="Proteomes" id="UP000241507"/>
    </source>
</evidence>
<dbReference type="Proteomes" id="UP000241507">
    <property type="component" value="Chromosome"/>
</dbReference>
<evidence type="ECO:0008006" key="3">
    <source>
        <dbReference type="Google" id="ProtNLM"/>
    </source>
</evidence>
<keyword evidence="2" id="KW-1185">Reference proteome</keyword>
<accession>A0A2R3Z9E2</accession>
<dbReference type="Pfam" id="PF13692">
    <property type="entry name" value="Glyco_trans_1_4"/>
    <property type="match status" value="1"/>
</dbReference>
<dbReference type="EMBL" id="CP028136">
    <property type="protein sequence ID" value="AVR46901.1"/>
    <property type="molecule type" value="Genomic_DNA"/>
</dbReference>
<sequence>MNLIIYRGPLERARLAFLFETLKERYTEINFIWISPRVNEGDRKYYSDLFISEYSFNKTLILEHRYQHFFLTNRAIKNFIGNSDLSFLGLIGFSSLEFGYSLEAEKTVWFINGVPEEKTFSENSFIQNKKVDLLWFIKKTMIKNIDLVVTVSHRMNSLVKSRLQIEKVFAAPTCVDTTVFGDYDVQKAIDFCYLGSGAVWQALDLVSEIWDELYKRDSSLKFRVISRDERTEILAKNIPSSNIEFVSSHKFEEVAKYIAECKAGFLIRKDHIVNRVCFPTKLAEYLASNCYVVSTEIDWDIKDYFDRYNIGLLVCLNESPEAMAKRIFEFHREFKNSSLDIEECTKQLDRDIWKKKLKLQLN</sequence>
<organism evidence="1 2">
    <name type="scientific">Christiangramia fulva</name>
    <dbReference type="NCBI Taxonomy" id="2126553"/>
    <lineage>
        <taxon>Bacteria</taxon>
        <taxon>Pseudomonadati</taxon>
        <taxon>Bacteroidota</taxon>
        <taxon>Flavobacteriia</taxon>
        <taxon>Flavobacteriales</taxon>
        <taxon>Flavobacteriaceae</taxon>
        <taxon>Christiangramia</taxon>
    </lineage>
</organism>
<name>A0A2R3Z9E2_9FLAO</name>
<dbReference type="KEGG" id="grs:C7S20_17440"/>
<evidence type="ECO:0000313" key="1">
    <source>
        <dbReference type="EMBL" id="AVR46901.1"/>
    </source>
</evidence>
<proteinExistence type="predicted"/>
<dbReference type="AlphaFoldDB" id="A0A2R3Z9E2"/>
<reference evidence="2" key="1">
    <citation type="submission" date="2018-03" db="EMBL/GenBank/DDBJ databases">
        <title>Gramella fulva sp. nov., isolated from a dry surface of tidal flat.</title>
        <authorList>
            <person name="Hwang S.H."/>
            <person name="Hwang W.M."/>
            <person name="Kang K."/>
            <person name="Ahn T.-Y."/>
        </authorList>
    </citation>
    <scope>NUCLEOTIDE SEQUENCE [LARGE SCALE GENOMIC DNA]</scope>
    <source>
        <strain evidence="2">SH35</strain>
    </source>
</reference>